<dbReference type="STRING" id="1654360.EA58_07335"/>
<name>A0A066RT74_9GAMM</name>
<evidence type="ECO:0000313" key="1">
    <source>
        <dbReference type="EMBL" id="KDM92296.1"/>
    </source>
</evidence>
<protein>
    <submittedName>
        <fullName evidence="1">Uncharacterized protein</fullName>
    </submittedName>
</protein>
<organism evidence="1 2">
    <name type="scientific">Photobacterium galatheae</name>
    <dbReference type="NCBI Taxonomy" id="1654360"/>
    <lineage>
        <taxon>Bacteria</taxon>
        <taxon>Pseudomonadati</taxon>
        <taxon>Pseudomonadota</taxon>
        <taxon>Gammaproteobacteria</taxon>
        <taxon>Vibrionales</taxon>
        <taxon>Vibrionaceae</taxon>
        <taxon>Photobacterium</taxon>
    </lineage>
</organism>
<keyword evidence="2" id="KW-1185">Reference proteome</keyword>
<dbReference type="AlphaFoldDB" id="A0A066RT74"/>
<comment type="caution">
    <text evidence="1">The sequence shown here is derived from an EMBL/GenBank/DDBJ whole genome shotgun (WGS) entry which is preliminary data.</text>
</comment>
<reference evidence="1 2" key="1">
    <citation type="submission" date="2014-04" db="EMBL/GenBank/DDBJ databases">
        <title>Draft genome sequence of Photobacterium halotolerans S2753: a solonamide, ngercheumicin and holomycin producer.</title>
        <authorList>
            <person name="Machado H.R."/>
            <person name="Gram L."/>
        </authorList>
    </citation>
    <scope>NUCLEOTIDE SEQUENCE [LARGE SCALE GENOMIC DNA]</scope>
    <source>
        <strain evidence="1 2">S2753</strain>
    </source>
</reference>
<dbReference type="Proteomes" id="UP000027192">
    <property type="component" value="Unassembled WGS sequence"/>
</dbReference>
<sequence>MSRPHVVCLFLMILSMTVTRRTIGLKHRVRMASNDTGAKNQSGIAGFPTEIVQRAALIEAEEQ</sequence>
<dbReference type="RefSeq" id="WP_036750735.1">
    <property type="nucleotide sequence ID" value="NZ_JAGSGC010000012.1"/>
</dbReference>
<proteinExistence type="predicted"/>
<accession>A0A066RT74</accession>
<dbReference type="EMBL" id="JMIB01000010">
    <property type="protein sequence ID" value="KDM92296.1"/>
    <property type="molecule type" value="Genomic_DNA"/>
</dbReference>
<gene>
    <name evidence="1" type="ORF">EA58_07335</name>
</gene>
<evidence type="ECO:0000313" key="2">
    <source>
        <dbReference type="Proteomes" id="UP000027192"/>
    </source>
</evidence>